<feature type="transmembrane region" description="Helical" evidence="10">
    <location>
        <begin position="33"/>
        <end position="52"/>
    </location>
</feature>
<dbReference type="PANTHER" id="PTHR28259">
    <property type="entry name" value="FLUORIDE EXPORT PROTEIN 1-RELATED"/>
    <property type="match status" value="1"/>
</dbReference>
<dbReference type="GO" id="GO:0005886">
    <property type="term" value="C:plasma membrane"/>
    <property type="evidence" value="ECO:0007669"/>
    <property type="project" value="UniProtKB-SubCell"/>
</dbReference>
<keyword evidence="10" id="KW-0406">Ion transport</keyword>
<name>A0A1V8PQG6_9BIFI</name>
<comment type="similarity">
    <text evidence="7 10">Belongs to the fluoride channel Fluc/FEX (TC 1.A.43) family.</text>
</comment>
<dbReference type="Proteomes" id="UP000192666">
    <property type="component" value="Unassembled WGS sequence"/>
</dbReference>
<keyword evidence="6 10" id="KW-0407">Ion channel</keyword>
<feature type="transmembrane region" description="Helical" evidence="10">
    <location>
        <begin position="97"/>
        <end position="117"/>
    </location>
</feature>
<evidence type="ECO:0000313" key="11">
    <source>
        <dbReference type="EMBL" id="OQM50879.1"/>
    </source>
</evidence>
<evidence type="ECO:0000313" key="12">
    <source>
        <dbReference type="Proteomes" id="UP000192666"/>
    </source>
</evidence>
<dbReference type="AlphaFoldDB" id="A0A1V8PQG6"/>
<accession>A0A1V8PQG6</accession>
<dbReference type="EMBL" id="NAQA01000003">
    <property type="protein sequence ID" value="OQM50879.1"/>
    <property type="molecule type" value="Genomic_DNA"/>
</dbReference>
<dbReference type="PANTHER" id="PTHR28259:SF1">
    <property type="entry name" value="FLUORIDE EXPORT PROTEIN 1-RELATED"/>
    <property type="match status" value="1"/>
</dbReference>
<keyword evidence="10" id="KW-0915">Sodium</keyword>
<keyword evidence="5 10" id="KW-0472">Membrane</keyword>
<keyword evidence="4 10" id="KW-1133">Transmembrane helix</keyword>
<feature type="transmembrane region" description="Helical" evidence="10">
    <location>
        <begin position="132"/>
        <end position="158"/>
    </location>
</feature>
<protein>
    <recommendedName>
        <fullName evidence="10">Fluoride-specific ion channel FluC</fullName>
    </recommendedName>
</protein>
<gene>
    <name evidence="10" type="primary">fluC</name>
    <name evidence="10" type="synonym">crcB</name>
    <name evidence="11" type="ORF">B5782_0826</name>
</gene>
<comment type="function">
    <text evidence="9 10">Fluoride-specific ion channel. Important for reducing fluoride concentration in the cell, thus reducing its toxicity.</text>
</comment>
<organism evidence="11 12">
    <name type="scientific">Bifidobacterium catenulatum</name>
    <dbReference type="NCBI Taxonomy" id="1686"/>
    <lineage>
        <taxon>Bacteria</taxon>
        <taxon>Bacillati</taxon>
        <taxon>Actinomycetota</taxon>
        <taxon>Actinomycetes</taxon>
        <taxon>Bifidobacteriales</taxon>
        <taxon>Bifidobacteriaceae</taxon>
        <taxon>Bifidobacterium</taxon>
    </lineage>
</organism>
<comment type="activity regulation">
    <text evidence="10">Na(+) is not transported, but it plays an essential structural role and its presence is essential for fluoride channel function.</text>
</comment>
<evidence type="ECO:0000256" key="3">
    <source>
        <dbReference type="ARBA" id="ARBA00022692"/>
    </source>
</evidence>
<evidence type="ECO:0000256" key="10">
    <source>
        <dbReference type="HAMAP-Rule" id="MF_00454"/>
    </source>
</evidence>
<feature type="binding site" evidence="10">
    <location>
        <position position="111"/>
    </location>
    <ligand>
        <name>Na(+)</name>
        <dbReference type="ChEBI" id="CHEBI:29101"/>
        <note>structural</note>
    </ligand>
</feature>
<dbReference type="GO" id="GO:0062054">
    <property type="term" value="F:fluoride channel activity"/>
    <property type="evidence" value="ECO:0007669"/>
    <property type="project" value="UniProtKB-UniRule"/>
</dbReference>
<comment type="subcellular location">
    <subcellularLocation>
        <location evidence="1 10">Cell membrane</location>
        <topology evidence="1 10">Multi-pass membrane protein</topology>
    </subcellularLocation>
</comment>
<feature type="binding site" evidence="10">
    <location>
        <position position="108"/>
    </location>
    <ligand>
        <name>Na(+)</name>
        <dbReference type="ChEBI" id="CHEBI:29101"/>
        <note>structural</note>
    </ligand>
</feature>
<proteinExistence type="inferred from homology"/>
<comment type="caution">
    <text evidence="11">The sequence shown here is derived from an EMBL/GenBank/DDBJ whole genome shotgun (WGS) entry which is preliminary data.</text>
</comment>
<dbReference type="Pfam" id="PF02537">
    <property type="entry name" value="CRCB"/>
    <property type="match status" value="1"/>
</dbReference>
<evidence type="ECO:0000256" key="8">
    <source>
        <dbReference type="ARBA" id="ARBA00035585"/>
    </source>
</evidence>
<keyword evidence="2 10" id="KW-1003">Cell membrane</keyword>
<keyword evidence="10" id="KW-0813">Transport</keyword>
<evidence type="ECO:0000256" key="9">
    <source>
        <dbReference type="ARBA" id="ARBA00049940"/>
    </source>
</evidence>
<evidence type="ECO:0000256" key="4">
    <source>
        <dbReference type="ARBA" id="ARBA00022989"/>
    </source>
</evidence>
<keyword evidence="3 10" id="KW-0812">Transmembrane</keyword>
<reference evidence="11 12" key="1">
    <citation type="submission" date="2017-03" db="EMBL/GenBank/DDBJ databases">
        <title>Maternal inheritance of bifidobacteria.</title>
        <authorList>
            <person name="Lugli G.A."/>
            <person name="Duranti S."/>
            <person name="Milani C."/>
            <person name="Mancabelli L."/>
        </authorList>
    </citation>
    <scope>NUCLEOTIDE SEQUENCE [LARGE SCALE GENOMIC DNA]</scope>
    <source>
        <strain evidence="11 12">1899B</strain>
    </source>
</reference>
<evidence type="ECO:0000256" key="6">
    <source>
        <dbReference type="ARBA" id="ARBA00023303"/>
    </source>
</evidence>
<comment type="catalytic activity">
    <reaction evidence="8">
        <text>fluoride(in) = fluoride(out)</text>
        <dbReference type="Rhea" id="RHEA:76159"/>
        <dbReference type="ChEBI" id="CHEBI:17051"/>
    </reaction>
    <physiologicalReaction direction="left-to-right" evidence="8">
        <dbReference type="Rhea" id="RHEA:76160"/>
    </physiologicalReaction>
</comment>
<evidence type="ECO:0000256" key="5">
    <source>
        <dbReference type="ARBA" id="ARBA00023136"/>
    </source>
</evidence>
<sequence length="172" mass="18598">MTSMTDDAWKQCTRDEVRRCGGEEHLNKHIIRLDVVAVVFLGGCIGTGLRYASSFIADVGSFHVGTFAANMVACFVYAALSAWLGSSSLLKGRAKEYVNRGFGMGMCGGLSTMSTLALEEFMMIDDHAIPSVLTYCCATFIVGFALAYAGALCGSWLAERNKDEHADKEAIR</sequence>
<dbReference type="HAMAP" id="MF_00454">
    <property type="entry name" value="FluC"/>
    <property type="match status" value="1"/>
</dbReference>
<feature type="transmembrane region" description="Helical" evidence="10">
    <location>
        <begin position="64"/>
        <end position="85"/>
    </location>
</feature>
<evidence type="ECO:0000256" key="7">
    <source>
        <dbReference type="ARBA" id="ARBA00035120"/>
    </source>
</evidence>
<keyword evidence="10" id="KW-0479">Metal-binding</keyword>
<dbReference type="GO" id="GO:0046872">
    <property type="term" value="F:metal ion binding"/>
    <property type="evidence" value="ECO:0007669"/>
    <property type="project" value="UniProtKB-KW"/>
</dbReference>
<dbReference type="RefSeq" id="WP_180376866.1">
    <property type="nucleotide sequence ID" value="NZ_JBPFJD010000001.1"/>
</dbReference>
<evidence type="ECO:0000256" key="2">
    <source>
        <dbReference type="ARBA" id="ARBA00022475"/>
    </source>
</evidence>
<dbReference type="InterPro" id="IPR003691">
    <property type="entry name" value="FluC"/>
</dbReference>
<dbReference type="GO" id="GO:0140114">
    <property type="term" value="P:cellular detoxification of fluoride"/>
    <property type="evidence" value="ECO:0007669"/>
    <property type="project" value="UniProtKB-UniRule"/>
</dbReference>
<evidence type="ECO:0000256" key="1">
    <source>
        <dbReference type="ARBA" id="ARBA00004651"/>
    </source>
</evidence>